<accession>A0AAV7B5N2</accession>
<dbReference type="AlphaFoldDB" id="A0AAV7B5N2"/>
<comment type="caution">
    <text evidence="1">The sequence shown here is derived from an EMBL/GenBank/DDBJ whole genome shotgun (WGS) entry which is preliminary data.</text>
</comment>
<evidence type="ECO:0000313" key="2">
    <source>
        <dbReference type="Proteomes" id="UP000824782"/>
    </source>
</evidence>
<dbReference type="EMBL" id="WNYA01000006">
    <property type="protein sequence ID" value="KAG8567829.1"/>
    <property type="molecule type" value="Genomic_DNA"/>
</dbReference>
<gene>
    <name evidence="1" type="ORF">GDO81_013791</name>
</gene>
<keyword evidence="2" id="KW-1185">Reference proteome</keyword>
<reference evidence="1" key="1">
    <citation type="thesis" date="2020" institute="ProQuest LLC" country="789 East Eisenhower Parkway, Ann Arbor, MI, USA">
        <title>Comparative Genomics and Chromosome Evolution.</title>
        <authorList>
            <person name="Mudd A.B."/>
        </authorList>
    </citation>
    <scope>NUCLEOTIDE SEQUENCE</scope>
    <source>
        <strain evidence="1">237g6f4</strain>
        <tissue evidence="1">Blood</tissue>
    </source>
</reference>
<name>A0AAV7B5N2_ENGPU</name>
<organism evidence="1 2">
    <name type="scientific">Engystomops pustulosus</name>
    <name type="common">Tungara frog</name>
    <name type="synonym">Physalaemus pustulosus</name>
    <dbReference type="NCBI Taxonomy" id="76066"/>
    <lineage>
        <taxon>Eukaryota</taxon>
        <taxon>Metazoa</taxon>
        <taxon>Chordata</taxon>
        <taxon>Craniata</taxon>
        <taxon>Vertebrata</taxon>
        <taxon>Euteleostomi</taxon>
        <taxon>Amphibia</taxon>
        <taxon>Batrachia</taxon>
        <taxon>Anura</taxon>
        <taxon>Neobatrachia</taxon>
        <taxon>Hyloidea</taxon>
        <taxon>Leptodactylidae</taxon>
        <taxon>Leiuperinae</taxon>
        <taxon>Engystomops</taxon>
    </lineage>
</organism>
<protein>
    <submittedName>
        <fullName evidence="1">Uncharacterized protein</fullName>
    </submittedName>
</protein>
<sequence>MQKKHSKHHHGSFTNRINAVVIVIRNSKAMPALIVHTLKQKSLSTFLECSECIDGLFSYVSSRLHITQPSTPQEQFLSRSLHLICCLAEVKGSLKHMYAVSPVRSLVD</sequence>
<dbReference type="Proteomes" id="UP000824782">
    <property type="component" value="Unassembled WGS sequence"/>
</dbReference>
<proteinExistence type="predicted"/>
<evidence type="ECO:0000313" key="1">
    <source>
        <dbReference type="EMBL" id="KAG8567829.1"/>
    </source>
</evidence>